<dbReference type="InterPro" id="IPR022398">
    <property type="entry name" value="Peptidase_S8_His-AS"/>
</dbReference>
<dbReference type="PRINTS" id="PR00723">
    <property type="entry name" value="SUBTILISIN"/>
</dbReference>
<evidence type="ECO:0000256" key="1">
    <source>
        <dbReference type="ARBA" id="ARBA00011073"/>
    </source>
</evidence>
<evidence type="ECO:0000256" key="5">
    <source>
        <dbReference type="PROSITE-ProRule" id="PRU01240"/>
    </source>
</evidence>
<dbReference type="PROSITE" id="PS00137">
    <property type="entry name" value="SUBTILASE_HIS"/>
    <property type="match status" value="1"/>
</dbReference>
<dbReference type="Gene3D" id="3.40.50.200">
    <property type="entry name" value="Peptidase S8/S53 domain"/>
    <property type="match status" value="1"/>
</dbReference>
<protein>
    <submittedName>
        <fullName evidence="9">Peptidase S8</fullName>
    </submittedName>
    <submittedName>
        <fullName evidence="10">Subtilase family protein</fullName>
    </submittedName>
</protein>
<dbReference type="GO" id="GO:0004252">
    <property type="term" value="F:serine-type endopeptidase activity"/>
    <property type="evidence" value="ECO:0007669"/>
    <property type="project" value="UniProtKB-UniRule"/>
</dbReference>
<dbReference type="PANTHER" id="PTHR43806">
    <property type="entry name" value="PEPTIDASE S8"/>
    <property type="match status" value="1"/>
</dbReference>
<feature type="domain" description="Peptidase S8/S53" evidence="8">
    <location>
        <begin position="146"/>
        <end position="454"/>
    </location>
</feature>
<keyword evidence="4 5" id="KW-0720">Serine protease</keyword>
<feature type="compositionally biased region" description="Basic and acidic residues" evidence="7">
    <location>
        <begin position="102"/>
        <end position="112"/>
    </location>
</feature>
<evidence type="ECO:0000256" key="7">
    <source>
        <dbReference type="SAM" id="MobiDB-lite"/>
    </source>
</evidence>
<evidence type="ECO:0000313" key="10">
    <source>
        <dbReference type="EMBL" id="SDQ98307.1"/>
    </source>
</evidence>
<dbReference type="InterPro" id="IPR023827">
    <property type="entry name" value="Peptidase_S8_Asp-AS"/>
</dbReference>
<dbReference type="PANTHER" id="PTHR43806:SF11">
    <property type="entry name" value="CEREVISIN-RELATED"/>
    <property type="match status" value="1"/>
</dbReference>
<dbReference type="InterPro" id="IPR050131">
    <property type="entry name" value="Peptidase_S8_subtilisin-like"/>
</dbReference>
<dbReference type="InterPro" id="IPR015500">
    <property type="entry name" value="Peptidase_S8_subtilisin-rel"/>
</dbReference>
<dbReference type="InterPro" id="IPR036852">
    <property type="entry name" value="Peptidase_S8/S53_dom_sf"/>
</dbReference>
<organism evidence="10 11">
    <name type="scientific">Halopelagius longus</name>
    <dbReference type="NCBI Taxonomy" id="1236180"/>
    <lineage>
        <taxon>Archaea</taxon>
        <taxon>Methanobacteriati</taxon>
        <taxon>Methanobacteriota</taxon>
        <taxon>Stenosarchaea group</taxon>
        <taxon>Halobacteria</taxon>
        <taxon>Halobacteriales</taxon>
        <taxon>Haloferacaceae</taxon>
    </lineage>
</organism>
<evidence type="ECO:0000256" key="6">
    <source>
        <dbReference type="RuleBase" id="RU003355"/>
    </source>
</evidence>
<dbReference type="PROSITE" id="PS51892">
    <property type="entry name" value="SUBTILASE"/>
    <property type="match status" value="1"/>
</dbReference>
<feature type="active site" description="Charge relay system" evidence="5">
    <location>
        <position position="411"/>
    </location>
</feature>
<feature type="active site" description="Charge relay system" evidence="5">
    <location>
        <position position="155"/>
    </location>
</feature>
<dbReference type="AlphaFoldDB" id="A0A1H1FBL6"/>
<keyword evidence="3 5" id="KW-0378">Hydrolase</keyword>
<reference evidence="11" key="2">
    <citation type="submission" date="2016-10" db="EMBL/GenBank/DDBJ databases">
        <authorList>
            <person name="Varghese N."/>
            <person name="Submissions S."/>
        </authorList>
    </citation>
    <scope>NUCLEOTIDE SEQUENCE [LARGE SCALE GENOMIC DNA]</scope>
    <source>
        <strain evidence="11">CGMCC 1.12397</strain>
    </source>
</reference>
<dbReference type="RefSeq" id="WP_092538639.1">
    <property type="nucleotide sequence ID" value="NZ_FNKQ01000004.1"/>
</dbReference>
<evidence type="ECO:0000313" key="11">
    <source>
        <dbReference type="Proteomes" id="UP000199289"/>
    </source>
</evidence>
<dbReference type="SUPFAM" id="SSF52743">
    <property type="entry name" value="Subtilisin-like"/>
    <property type="match status" value="1"/>
</dbReference>
<feature type="region of interest" description="Disordered" evidence="7">
    <location>
        <begin position="89"/>
        <end position="115"/>
    </location>
</feature>
<name>A0A1H1FBL6_9EURY</name>
<dbReference type="Proteomes" id="UP000255421">
    <property type="component" value="Unassembled WGS sequence"/>
</dbReference>
<sequence>MTQHSRRAFLQVIGATGVIGFGNRTVSSRSHRSRYLVDLQEVSRNDLPSRTTIIHDLPEIDLLVVSGDRSKLERGTAMVPDLEVTQDNAGPAAEYAGPSTETKWENHNHDGPAKNTEFQWDKRVQNVGDLTDKPGGGKFIHDVTKGEGTRVAVIDDGVFDQHPDLTSVVNEDLSENFTSDEYDFRPNGAGSHGTHVAGTIAATNSNTGPTGGVLGTAPNTEIVALRVFSNAWGTTGDTLAAIMAAADKGCDVANISLGFSPFNPGYYASFIRESYRRVADYAKQNGMLIVTSAGNSAVDIGKEDIVSLPSEVDGIFSVASTGPIGFGWGDKHDNNEQKWLKGDRLEKPSTYPSEFTNYGDGIDLSASGGNYVPGSRDTNPKAHLDYVYSTIYKRTQSDEIVPAYGWKAGTSMAAPQVAGAIALIRSLRPRSTPDEVTEYLKETAVSGPGGSKYHGAGHLNLKRLLKRIH</sequence>
<evidence type="ECO:0000256" key="2">
    <source>
        <dbReference type="ARBA" id="ARBA00022670"/>
    </source>
</evidence>
<evidence type="ECO:0000313" key="12">
    <source>
        <dbReference type="Proteomes" id="UP000255421"/>
    </source>
</evidence>
<reference evidence="9 12" key="3">
    <citation type="submission" date="2018-07" db="EMBL/GenBank/DDBJ databases">
        <title>Genome sequence of extremly halophilic archaeon Halopelagius longus strain BC12-B1.</title>
        <authorList>
            <person name="Zhang X."/>
        </authorList>
    </citation>
    <scope>NUCLEOTIDE SEQUENCE [LARGE SCALE GENOMIC DNA]</scope>
    <source>
        <strain evidence="9 12">BC12-B1</strain>
    </source>
</reference>
<keyword evidence="2 5" id="KW-0645">Protease</keyword>
<dbReference type="PROSITE" id="PS00136">
    <property type="entry name" value="SUBTILASE_ASP"/>
    <property type="match status" value="1"/>
</dbReference>
<dbReference type="InterPro" id="IPR000209">
    <property type="entry name" value="Peptidase_S8/S53_dom"/>
</dbReference>
<evidence type="ECO:0000259" key="8">
    <source>
        <dbReference type="Pfam" id="PF00082"/>
    </source>
</evidence>
<keyword evidence="12" id="KW-1185">Reference proteome</keyword>
<dbReference type="GO" id="GO:0006508">
    <property type="term" value="P:proteolysis"/>
    <property type="evidence" value="ECO:0007669"/>
    <property type="project" value="UniProtKB-KW"/>
</dbReference>
<accession>A0A1H1FBL6</accession>
<evidence type="ECO:0000313" key="9">
    <source>
        <dbReference type="EMBL" id="RDI70181.1"/>
    </source>
</evidence>
<reference evidence="10" key="1">
    <citation type="submission" date="2016-10" db="EMBL/GenBank/DDBJ databases">
        <authorList>
            <person name="de Groot N.N."/>
        </authorList>
    </citation>
    <scope>NUCLEOTIDE SEQUENCE [LARGE SCALE GENOMIC DNA]</scope>
    <source>
        <strain evidence="10">CGMCC 1.12397</strain>
    </source>
</reference>
<feature type="active site" description="Charge relay system" evidence="5">
    <location>
        <position position="192"/>
    </location>
</feature>
<dbReference type="EMBL" id="QQST01000002">
    <property type="protein sequence ID" value="RDI70181.1"/>
    <property type="molecule type" value="Genomic_DNA"/>
</dbReference>
<dbReference type="EMBL" id="FNKQ01000004">
    <property type="protein sequence ID" value="SDQ98307.1"/>
    <property type="molecule type" value="Genomic_DNA"/>
</dbReference>
<dbReference type="PROSITE" id="PS00138">
    <property type="entry name" value="SUBTILASE_SER"/>
    <property type="match status" value="1"/>
</dbReference>
<gene>
    <name evidence="9" type="ORF">DWB78_16320</name>
    <name evidence="10" type="ORF">SAMN05216278_3121</name>
</gene>
<dbReference type="OrthoDB" id="341609at2157"/>
<dbReference type="InterPro" id="IPR023828">
    <property type="entry name" value="Peptidase_S8_Ser-AS"/>
</dbReference>
<comment type="similarity">
    <text evidence="1 5 6">Belongs to the peptidase S8 family.</text>
</comment>
<evidence type="ECO:0000256" key="4">
    <source>
        <dbReference type="ARBA" id="ARBA00022825"/>
    </source>
</evidence>
<evidence type="ECO:0000256" key="3">
    <source>
        <dbReference type="ARBA" id="ARBA00022801"/>
    </source>
</evidence>
<dbReference type="Pfam" id="PF00082">
    <property type="entry name" value="Peptidase_S8"/>
    <property type="match status" value="1"/>
</dbReference>
<dbReference type="Proteomes" id="UP000199289">
    <property type="component" value="Unassembled WGS sequence"/>
</dbReference>
<proteinExistence type="inferred from homology"/>